<keyword evidence="2" id="KW-1185">Reference proteome</keyword>
<protein>
    <submittedName>
        <fullName evidence="1">Uncharacterized protein</fullName>
    </submittedName>
</protein>
<reference evidence="1" key="1">
    <citation type="submission" date="2022-04" db="EMBL/GenBank/DDBJ databases">
        <title>Jade perch genome.</title>
        <authorList>
            <person name="Chao B."/>
        </authorList>
    </citation>
    <scope>NUCLEOTIDE SEQUENCE</scope>
    <source>
        <strain evidence="1">CB-2022</strain>
    </source>
</reference>
<dbReference type="Proteomes" id="UP000831701">
    <property type="component" value="Chromosome 6"/>
</dbReference>
<gene>
    <name evidence="1" type="ORF">L3Q82_024292</name>
</gene>
<comment type="caution">
    <text evidence="1">The sequence shown here is derived from an EMBL/GenBank/DDBJ whole genome shotgun (WGS) entry which is preliminary data.</text>
</comment>
<accession>A0ACB8WVH6</accession>
<name>A0ACB8WVH6_9TELE</name>
<evidence type="ECO:0000313" key="1">
    <source>
        <dbReference type="EMBL" id="KAI3371721.1"/>
    </source>
</evidence>
<proteinExistence type="predicted"/>
<feature type="non-terminal residue" evidence="1">
    <location>
        <position position="2689"/>
    </location>
</feature>
<dbReference type="EMBL" id="CM041536">
    <property type="protein sequence ID" value="KAI3371721.1"/>
    <property type="molecule type" value="Genomic_DNA"/>
</dbReference>
<organism evidence="1 2">
    <name type="scientific">Scortum barcoo</name>
    <name type="common">barcoo grunter</name>
    <dbReference type="NCBI Taxonomy" id="214431"/>
    <lineage>
        <taxon>Eukaryota</taxon>
        <taxon>Metazoa</taxon>
        <taxon>Chordata</taxon>
        <taxon>Craniata</taxon>
        <taxon>Vertebrata</taxon>
        <taxon>Euteleostomi</taxon>
        <taxon>Actinopterygii</taxon>
        <taxon>Neopterygii</taxon>
        <taxon>Teleostei</taxon>
        <taxon>Neoteleostei</taxon>
        <taxon>Acanthomorphata</taxon>
        <taxon>Eupercaria</taxon>
        <taxon>Centrarchiformes</taxon>
        <taxon>Terapontoidei</taxon>
        <taxon>Terapontidae</taxon>
        <taxon>Scortum</taxon>
    </lineage>
</organism>
<evidence type="ECO:0000313" key="2">
    <source>
        <dbReference type="Proteomes" id="UP000831701"/>
    </source>
</evidence>
<sequence>MSQSTEERLASTTKVHPIRILELLDMSKTSHHKVSSVDTDQPLFQPFPSELVFQNFTPTQTHKLSLLLFNSDKVSRQVKLEVQDSDYFHVIGPNDASSKVAPGLSATFTVSFTPQENKDYQHTLVCVTERERFEVPVRAIGPRAILDFRDELHLPVCPVKASTQRTHLVRNIGNSKAMFRLHTERPFSVTPSSGILEVGEGMQVTVDFNPMMVGDYSQDLILHYHTGEDVYISLYGACEELNIQLDCDSVLLKKTYISLASAHTLSLTNRSDIPLQYCWTTWPSLQEEALSLLRESSVLQHNEGEEERERLLFQCESDSTAIHHLTLSVSRALQERRSWVVQDNQLTLSHSCITVEPAEGEIWPNTTVQFNIVFKPKDDKLYQQTIYCDVTGRESRLPLTIKGEGMGPKVQLNYNLMNIKDVFIGDKNIYEVLVSNRGLIDAPFRLSCPDTTFGRCFSISPHEGVVPPGACQVVEVTFHSHILGVFSEDLQLIVTGQPQPLTLTFRGCVIGPTFHFNISELNFGDVAYGFPITLICTLFNTSSVPITFALRVLGDGLGSPSVTCYKQLSDMSRNNWQGSAAGDLHAQPVEFTISPAAGSVLAMSDVTIKVTLCSNTVGTYRLALVMDVEGVGEEIVTLPINARCVVPDIVVETPVLDFQKCFLDHPYEHQVRLTNNSALPVCYSVLDQAYEQSPSLIFGSPVPRGVIFPHSSEELPVFLLAKSIGRLHHTLLIAVFGSVQPPLEVVLSCIGQGPIVHVQSPQLDFGTIPVLTDITRALHLSNQSPIPAYFTARMSQGRSFCRVEPSEGELPAGSQLELRIVVHLKDALLFQARLEVSIQNSQTHTIPLSATGTGTTIVSDRPFAPSLDLGTHVRNKHILGRASLPSTGREKPVFHLSPSRVELFPGCSVDMVLTGSSDSPKVVRERLVCKGIVGHQSRNEHIMSVDVSCCFVAPVLSFSSKQLNFYMEKVPGKSLKALYQKLILQNVSALSLSMEFSLAEPFSLCEAPGVYSSATTKSMVLGDRKQAELWICFNPSYCQDQVSRFVDEFLEVHYHGHPQRDMVKLHAEIHFPNLHFSSTTVDFGCVLNCTENQREIFITNCSLLPVSYHWAFLDDQQHCTIRPGADEQSSRQSHTRVEEVFDVLPLHGHLQPGDQQVVTVCFYGHKDASREVVALCYVEEGPTYEINLRGEASIITYSLEPPHVDFGPQLFYCEGKAEMILRNTGKIGFKFNIICPEDEEEANEEAGRQMKEQEVRPGQPVVIPTMGYIDASAEQCLCVLYLPGVPEVFEKRLQLQVAFLLPQDIIVTGEGVFPRISLNLPQNLRMCRSCHSDVVQQARAAVEPDKIRKELVNGGATTDCTLTYEELLHLEIERMMVKQNALAVTGRLLELRDSEGSSKKWKKLSKFLLPEYVLDFGYVIPGKVPSHTVKVTNTGSVAVSSQTNRRPLAGTGFSTEFERVMNLSCGETQTFTIKFDPQGANLKIGNISVVMPIQVTDGPTVQVRMCAVVTVPAITVSTDTLPFDPVQCGMCQIKTIQLFNGESVPCYWSIAENMKLFKKVDEFLPLYQQNKVLQEQQPPPVVFEMTPSSGMLSPGERVNVQIKFSPSERLAYNSQLVVCVAESTQQVLITAQGQGEEPRLEFCPAVLQLGPCLPVSNDDEAEVIVRNPCSFPIEFYSLEFDTQYLEEEKVLRLMHDYDENKTLLLPPRAPGESLPKELLDYYMEYCSQLKDNAELRAGSNEKEAETSDTHEEGKTRQNNAHIADGKEGDIHTKSVKPAELIYEMSKEGNNERLRQLEKTPVCRAIARHMCVDLSPEGLAATKRRGIAIIVYGAPLTAKSNTAASLAHHYGVACLKCQAVENNTETGLATDIEASDPKSAPASHDTVKVLERLTEDSCSRNDSKAPQEIENTHFALCLGGDVSTLRNLLPEELLVDVLAERFQLSDCHHGIVICGLESVFTESMASTLQVVLKALNYRKHIYVVNLCDSYTALKERERAQRESEEALKKENADREKQWLQKLDEEEYDALPEEEKERVAQRHTEMLRQRKLRELQQIAKEQKENKEQEEMNGLKEDKLKKSENGVKNNNKESRKMSFLEKEQVCMFLCPQIESSVDELQSQFSVYEQSQQQMEHILQHWDRAQGLLWVPLPSEEGPSVSEDATTDIQTPVGKRGKKANSKTISPVLNQMTVPPETDKEGDKCQVSPQDIIPHIVVNGAERDCLSATELLKGSTLPPLDEVLDDLGLGPRDPPIPAPTTFSIVPFPKNREQSNSQLTCDCFTFVVFSTDSDEDEQASVGMEEAAATPSKSRSRGSIKDNTVTKRKDKKGRENQKNKRKTTAKTKAKGSEQSRSPQLQVSSASDCTKQNRRNSELKCSQRQEETHTHTHTLCSSRTRGVLCFYCFTKFMRVFVCSPTTFRWIVPANSEVVLKIWFYSESPGKFEQTFNFELLGTQRNYQLLCTGLCTYPTISRDYMTLFALSKKVPQMTEGIQKTYVIKPGYFEFGPLLCGKTRDRYKENKYLENSERLVIHNNSGLEAEVQFCFQNDTKDTTFLLDPPSMTLKPDQKQELTVWAYPTKLGQMKDSVVCHIKDNPELVIINFSCWGVRTELELESKHLHFDRILLNSKASRSVRLHNKTALPVYWRLQGVEELGSEFSVLQDQGFVSPNSTFPLSLHLRAKKQLYIKKTLRL</sequence>